<evidence type="ECO:0000259" key="2">
    <source>
        <dbReference type="Pfam" id="PF00535"/>
    </source>
</evidence>
<evidence type="ECO:0000313" key="4">
    <source>
        <dbReference type="Proteomes" id="UP000321899"/>
    </source>
</evidence>
<dbReference type="InterPro" id="IPR001173">
    <property type="entry name" value="Glyco_trans_2-like"/>
</dbReference>
<feature type="domain" description="Glycosyltransferase 2-like" evidence="2">
    <location>
        <begin position="9"/>
        <end position="173"/>
    </location>
</feature>
<proteinExistence type="predicted"/>
<dbReference type="PANTHER" id="PTHR10859:SF105">
    <property type="entry name" value="DOLICHYL-PHOSPHATE BETA-D-MANNOSYLTRANSFERASE"/>
    <property type="match status" value="1"/>
</dbReference>
<evidence type="ECO:0000313" key="3">
    <source>
        <dbReference type="EMBL" id="TYT75827.1"/>
    </source>
</evidence>
<name>A0A5Q4VHT8_9BACT</name>
<evidence type="ECO:0000256" key="1">
    <source>
        <dbReference type="SAM" id="Phobius"/>
    </source>
</evidence>
<dbReference type="GO" id="GO:0006487">
    <property type="term" value="P:protein N-linked glycosylation"/>
    <property type="evidence" value="ECO:0007669"/>
    <property type="project" value="TreeGrafter"/>
</dbReference>
<dbReference type="CDD" id="cd04179">
    <property type="entry name" value="DPM_DPG-synthase_like"/>
    <property type="match status" value="1"/>
</dbReference>
<dbReference type="RefSeq" id="WP_139446022.1">
    <property type="nucleotide sequence ID" value="NZ_VDMB01000002.1"/>
</dbReference>
<gene>
    <name evidence="3" type="ORF">FIM25_02665</name>
</gene>
<dbReference type="InterPro" id="IPR029044">
    <property type="entry name" value="Nucleotide-diphossugar_trans"/>
</dbReference>
<dbReference type="OrthoDB" id="9810303at2"/>
<dbReference type="EMBL" id="VDMB01000002">
    <property type="protein sequence ID" value="TYT75827.1"/>
    <property type="molecule type" value="Genomic_DNA"/>
</dbReference>
<protein>
    <submittedName>
        <fullName evidence="3">Glycosyltransferase family 2 protein</fullName>
    </submittedName>
</protein>
<comment type="caution">
    <text evidence="3">The sequence shown here is derived from an EMBL/GenBank/DDBJ whole genome shotgun (WGS) entry which is preliminary data.</text>
</comment>
<feature type="transmembrane region" description="Helical" evidence="1">
    <location>
        <begin position="284"/>
        <end position="306"/>
    </location>
</feature>
<dbReference type="Proteomes" id="UP000321899">
    <property type="component" value="Unassembled WGS sequence"/>
</dbReference>
<keyword evidence="1" id="KW-1133">Transmembrane helix</keyword>
<keyword evidence="1" id="KW-0812">Transmembrane</keyword>
<feature type="transmembrane region" description="Helical" evidence="1">
    <location>
        <begin position="250"/>
        <end position="278"/>
    </location>
</feature>
<keyword evidence="3" id="KW-0808">Transferase</keyword>
<dbReference type="SUPFAM" id="SSF53448">
    <property type="entry name" value="Nucleotide-diphospho-sugar transferases"/>
    <property type="match status" value="1"/>
</dbReference>
<organism evidence="3 4">
    <name type="scientific">Desulfobotulus mexicanus</name>
    <dbReference type="NCBI Taxonomy" id="2586642"/>
    <lineage>
        <taxon>Bacteria</taxon>
        <taxon>Pseudomonadati</taxon>
        <taxon>Thermodesulfobacteriota</taxon>
        <taxon>Desulfobacteria</taxon>
        <taxon>Desulfobacterales</taxon>
        <taxon>Desulfobacteraceae</taxon>
        <taxon>Desulfobotulus</taxon>
    </lineage>
</organism>
<dbReference type="AlphaFoldDB" id="A0A5Q4VHT8"/>
<dbReference type="PANTHER" id="PTHR10859">
    <property type="entry name" value="GLYCOSYL TRANSFERASE"/>
    <property type="match status" value="1"/>
</dbReference>
<sequence length="315" mass="36000">MYKDKTIGVVIPAHNEETQIGKVIETMPDFVDHIIIVDDCSTDNTTQVIRQYQDKSSHITLISHETNKGVGGAMATAYKCARDMNLDIAVRMDGDGQMDPEDMPALLDPLASGQADYSKGNRLFTGEAYKKIPKVRYFGNAFLSLFTKIASGYWHVADSQSGYTAINHKALKTIDWDQMYPWYGQPNDVLVRLNVNELKVCDVPVTPVYGVGEKSGMKIRKVVFTIGWLLIRLFFWRMKEKYIIRNFHPLIFFYALAFFFHAATFVLFLRMALVWIIVGHIPPINALACFFSFMSGNQFMLFAMWFDMEANKHLK</sequence>
<dbReference type="Gene3D" id="3.90.550.10">
    <property type="entry name" value="Spore Coat Polysaccharide Biosynthesis Protein SpsA, Chain A"/>
    <property type="match status" value="1"/>
</dbReference>
<accession>A0A5Q4VHT8</accession>
<keyword evidence="4" id="KW-1185">Reference proteome</keyword>
<reference evidence="3 4" key="1">
    <citation type="submission" date="2019-06" db="EMBL/GenBank/DDBJ databases">
        <title>Desulfobotulus mexicanus sp. nov., a novel sulfate-reducing bacterium isolated from the sediment of an alkaline crater lake in Mexico.</title>
        <authorList>
            <person name="Hirschler-Rea A."/>
        </authorList>
    </citation>
    <scope>NUCLEOTIDE SEQUENCE [LARGE SCALE GENOMIC DNA]</scope>
    <source>
        <strain evidence="3 4">PAR22N</strain>
    </source>
</reference>
<dbReference type="Pfam" id="PF00535">
    <property type="entry name" value="Glycos_transf_2"/>
    <property type="match status" value="1"/>
</dbReference>
<dbReference type="GO" id="GO:0016740">
    <property type="term" value="F:transferase activity"/>
    <property type="evidence" value="ECO:0007669"/>
    <property type="project" value="UniProtKB-KW"/>
</dbReference>
<keyword evidence="1" id="KW-0472">Membrane</keyword>